<feature type="compositionally biased region" description="Low complexity" evidence="4">
    <location>
        <begin position="80"/>
        <end position="102"/>
    </location>
</feature>
<evidence type="ECO:0000256" key="1">
    <source>
        <dbReference type="ARBA" id="ARBA00023015"/>
    </source>
</evidence>
<protein>
    <recommendedName>
        <fullName evidence="5">BZIP domain-containing protein</fullName>
    </recommendedName>
</protein>
<dbReference type="GO" id="GO:0000981">
    <property type="term" value="F:DNA-binding transcription factor activity, RNA polymerase II-specific"/>
    <property type="evidence" value="ECO:0007669"/>
    <property type="project" value="TreeGrafter"/>
</dbReference>
<dbReference type="OrthoDB" id="1939598at2759"/>
<dbReference type="Gene3D" id="1.20.5.170">
    <property type="match status" value="1"/>
</dbReference>
<evidence type="ECO:0000259" key="5">
    <source>
        <dbReference type="PROSITE" id="PS00036"/>
    </source>
</evidence>
<dbReference type="Pfam" id="PF07716">
    <property type="entry name" value="bZIP_2"/>
    <property type="match status" value="1"/>
</dbReference>
<dbReference type="SUPFAM" id="SSF57959">
    <property type="entry name" value="Leucine zipper domain"/>
    <property type="match status" value="1"/>
</dbReference>
<accession>A0A9P7BTK5</accession>
<dbReference type="PANTHER" id="PTHR23351:SF24">
    <property type="entry name" value="ACTIVATING TRANSCRIPTION FACTOR 3-RELATED"/>
    <property type="match status" value="1"/>
</dbReference>
<dbReference type="InterPro" id="IPR000837">
    <property type="entry name" value="AP-1"/>
</dbReference>
<dbReference type="GO" id="GO:0000978">
    <property type="term" value="F:RNA polymerase II cis-regulatory region sequence-specific DNA binding"/>
    <property type="evidence" value="ECO:0007669"/>
    <property type="project" value="TreeGrafter"/>
</dbReference>
<evidence type="ECO:0000256" key="3">
    <source>
        <dbReference type="ARBA" id="ARBA00023163"/>
    </source>
</evidence>
<dbReference type="Proteomes" id="UP000716291">
    <property type="component" value="Unassembled WGS sequence"/>
</dbReference>
<keyword evidence="7" id="KW-1185">Reference proteome</keyword>
<keyword evidence="2" id="KW-0238">DNA-binding</keyword>
<feature type="domain" description="BZIP" evidence="5">
    <location>
        <begin position="105"/>
        <end position="120"/>
    </location>
</feature>
<dbReference type="GO" id="GO:0005634">
    <property type="term" value="C:nucleus"/>
    <property type="evidence" value="ECO:0007669"/>
    <property type="project" value="TreeGrafter"/>
</dbReference>
<evidence type="ECO:0000313" key="7">
    <source>
        <dbReference type="Proteomes" id="UP000716291"/>
    </source>
</evidence>
<keyword evidence="1" id="KW-0805">Transcription regulation</keyword>
<feature type="region of interest" description="Disordered" evidence="4">
    <location>
        <begin position="1"/>
        <end position="118"/>
    </location>
</feature>
<dbReference type="AlphaFoldDB" id="A0A9P7BTK5"/>
<dbReference type="PANTHER" id="PTHR23351">
    <property type="entry name" value="FOS TRANSCRIPTION FACTOR-RELATED"/>
    <property type="match status" value="1"/>
</dbReference>
<dbReference type="PROSITE" id="PS00036">
    <property type="entry name" value="BZIP_BASIC"/>
    <property type="match status" value="1"/>
</dbReference>
<evidence type="ECO:0000313" key="6">
    <source>
        <dbReference type="EMBL" id="KAG1309938.1"/>
    </source>
</evidence>
<feature type="compositionally biased region" description="Low complexity" evidence="4">
    <location>
        <begin position="62"/>
        <end position="73"/>
    </location>
</feature>
<evidence type="ECO:0000256" key="4">
    <source>
        <dbReference type="SAM" id="MobiDB-lite"/>
    </source>
</evidence>
<proteinExistence type="predicted"/>
<sequence length="178" mass="20332">MSIDAITCPERDSQCFHHPSSELYDPKQSDLLPFNDTFHQKKHPTSTSQWLLPDPSYRRPSDSSSSSSSSSGSLHLLNQNEPHSLPPSNNSSFNSSNKNSDSMSRRRERNKVASAKYRAKKQNMTHSMQAHIIRLASQVAALKDELIQTKKNESDLLIRYTRLQRFCKDHHQLITDLP</sequence>
<evidence type="ECO:0000256" key="2">
    <source>
        <dbReference type="ARBA" id="ARBA00023125"/>
    </source>
</evidence>
<dbReference type="EMBL" id="JAANQT010000569">
    <property type="protein sequence ID" value="KAG1309938.1"/>
    <property type="molecule type" value="Genomic_DNA"/>
</dbReference>
<comment type="caution">
    <text evidence="6">The sequence shown here is derived from an EMBL/GenBank/DDBJ whole genome shotgun (WGS) entry which is preliminary data.</text>
</comment>
<dbReference type="InterPro" id="IPR046347">
    <property type="entry name" value="bZIP_sf"/>
</dbReference>
<gene>
    <name evidence="6" type="ORF">G6F64_004940</name>
</gene>
<keyword evidence="3" id="KW-0804">Transcription</keyword>
<name>A0A9P7BTK5_RHIOR</name>
<organism evidence="6 7">
    <name type="scientific">Rhizopus oryzae</name>
    <name type="common">Mucormycosis agent</name>
    <name type="synonym">Rhizopus arrhizus var. delemar</name>
    <dbReference type="NCBI Taxonomy" id="64495"/>
    <lineage>
        <taxon>Eukaryota</taxon>
        <taxon>Fungi</taxon>
        <taxon>Fungi incertae sedis</taxon>
        <taxon>Mucoromycota</taxon>
        <taxon>Mucoromycotina</taxon>
        <taxon>Mucoromycetes</taxon>
        <taxon>Mucorales</taxon>
        <taxon>Mucorineae</taxon>
        <taxon>Rhizopodaceae</taxon>
        <taxon>Rhizopus</taxon>
    </lineage>
</organism>
<reference evidence="6" key="1">
    <citation type="journal article" date="2020" name="Microb. Genom.">
        <title>Genetic diversity of clinical and environmental Mucorales isolates obtained from an investigation of mucormycosis cases among solid organ transplant recipients.</title>
        <authorList>
            <person name="Nguyen M.H."/>
            <person name="Kaul D."/>
            <person name="Muto C."/>
            <person name="Cheng S.J."/>
            <person name="Richter R.A."/>
            <person name="Bruno V.M."/>
            <person name="Liu G."/>
            <person name="Beyhan S."/>
            <person name="Sundermann A.J."/>
            <person name="Mounaud S."/>
            <person name="Pasculle A.W."/>
            <person name="Nierman W.C."/>
            <person name="Driscoll E."/>
            <person name="Cumbie R."/>
            <person name="Clancy C.J."/>
            <person name="Dupont C.L."/>
        </authorList>
    </citation>
    <scope>NUCLEOTIDE SEQUENCE</scope>
    <source>
        <strain evidence="6">GL11</strain>
    </source>
</reference>
<dbReference type="InterPro" id="IPR004827">
    <property type="entry name" value="bZIP"/>
</dbReference>